<dbReference type="EMBL" id="SDPP02000003">
    <property type="protein sequence ID" value="KAA1376355.1"/>
    <property type="molecule type" value="Genomic_DNA"/>
</dbReference>
<proteinExistence type="predicted"/>
<evidence type="ECO:0000313" key="2">
    <source>
        <dbReference type="EMBL" id="KAA1376355.1"/>
    </source>
</evidence>
<comment type="caution">
    <text evidence="2">The sequence shown here is derived from an EMBL/GenBank/DDBJ whole genome shotgun (WGS) entry which is preliminary data.</text>
</comment>
<feature type="transmembrane region" description="Helical" evidence="1">
    <location>
        <begin position="181"/>
        <end position="205"/>
    </location>
</feature>
<gene>
    <name evidence="2" type="ORF">ESP62_013050</name>
</gene>
<feature type="transmembrane region" description="Helical" evidence="1">
    <location>
        <begin position="21"/>
        <end position="40"/>
    </location>
</feature>
<keyword evidence="3" id="KW-1185">Reference proteome</keyword>
<reference evidence="2" key="1">
    <citation type="submission" date="2019-09" db="EMBL/GenBank/DDBJ databases">
        <authorList>
            <person name="Li J."/>
        </authorList>
    </citation>
    <scope>NUCLEOTIDE SEQUENCE [LARGE SCALE GENOMIC DNA]</scope>
    <source>
        <strain evidence="2">NRBC 14897</strain>
    </source>
</reference>
<organism evidence="2 3">
    <name type="scientific">Aeromicrobium fastidiosum</name>
    <dbReference type="NCBI Taxonomy" id="52699"/>
    <lineage>
        <taxon>Bacteria</taxon>
        <taxon>Bacillati</taxon>
        <taxon>Actinomycetota</taxon>
        <taxon>Actinomycetes</taxon>
        <taxon>Propionibacteriales</taxon>
        <taxon>Nocardioidaceae</taxon>
        <taxon>Aeromicrobium</taxon>
    </lineage>
</organism>
<feature type="transmembrane region" description="Helical" evidence="1">
    <location>
        <begin position="46"/>
        <end position="67"/>
    </location>
</feature>
<evidence type="ECO:0008006" key="4">
    <source>
        <dbReference type="Google" id="ProtNLM"/>
    </source>
</evidence>
<dbReference type="Proteomes" id="UP001515100">
    <property type="component" value="Unassembled WGS sequence"/>
</dbReference>
<dbReference type="RefSeq" id="WP_129184307.1">
    <property type="nucleotide sequence ID" value="NZ_JAGIOG010000001.1"/>
</dbReference>
<protein>
    <recommendedName>
        <fullName evidence="4">PH domain-containing protein</fullName>
    </recommendedName>
</protein>
<keyword evidence="1" id="KW-1133">Transmembrane helix</keyword>
<sequence>MTQDREFQPLRRGTWTGADGLVMLAIFMVLAVVAVVALLADQDWWAAPALFAVVVGVTAPIAFIAVWRHGVSRTIVVTPDTVELVKGGHRSTVRTVVHRDVESYGAAFAPVLRGWTTNASDRILLMTDGRESIWVHPLWGAETQRAIAAELGVQLRETPARRFELKASVGMRSPFVERRPFVSGLLLALSVVVVVFAVAAAAGLID</sequence>
<evidence type="ECO:0000313" key="3">
    <source>
        <dbReference type="Proteomes" id="UP001515100"/>
    </source>
</evidence>
<dbReference type="AlphaFoldDB" id="A0A641AKL5"/>
<name>A0A641AKL5_9ACTN</name>
<evidence type="ECO:0000256" key="1">
    <source>
        <dbReference type="SAM" id="Phobius"/>
    </source>
</evidence>
<accession>A0A641AKL5</accession>
<keyword evidence="1" id="KW-0472">Membrane</keyword>
<keyword evidence="1" id="KW-0812">Transmembrane</keyword>